<keyword evidence="2" id="KW-1185">Reference proteome</keyword>
<dbReference type="GeneID" id="26382529"/>
<evidence type="ECO:0000313" key="2">
    <source>
        <dbReference type="Proteomes" id="UP000201917"/>
    </source>
</evidence>
<name>A0A097P914_9ABAC</name>
<dbReference type="OrthoDB" id="6452at10239"/>
<organism evidence="1 2">
    <name type="scientific">Sucra jujuba nucleopolyhedrovirus</name>
    <dbReference type="NCBI Taxonomy" id="1563660"/>
    <lineage>
        <taxon>Viruses</taxon>
        <taxon>Viruses incertae sedis</taxon>
        <taxon>Naldaviricetes</taxon>
        <taxon>Lefavirales</taxon>
        <taxon>Baculoviridae</taxon>
        <taxon>Alphabaculovirus</taxon>
        <taxon>Alphabaculovirus sujujubae</taxon>
    </lineage>
</organism>
<dbReference type="GO" id="GO:0006355">
    <property type="term" value="P:regulation of DNA-templated transcription"/>
    <property type="evidence" value="ECO:0007669"/>
    <property type="project" value="InterPro"/>
</dbReference>
<reference evidence="1 2" key="1">
    <citation type="journal article" date="2014" name="PLoS ONE">
        <title>Genomic Sequencing and Analysis of Sucra jujuba Nucleopolyhedrovirus.</title>
        <authorList>
            <person name="Liu X."/>
            <person name="Yin F."/>
            <person name="Zhu Z."/>
            <person name="Hou D."/>
            <person name="Wang J."/>
            <person name="Zhang L."/>
            <person name="Wang M."/>
            <person name="Wang H."/>
            <person name="Hu Z."/>
            <person name="Deng F."/>
        </authorList>
    </citation>
    <scope>NUCLEOTIDE SEQUENCE [LARGE SCALE GENOMIC DNA]</scope>
    <source>
        <strain evidence="1">473</strain>
    </source>
</reference>
<dbReference type="KEGG" id="vg:26382529"/>
<proteinExistence type="predicted"/>
<dbReference type="InterPro" id="IPR007790">
    <property type="entry name" value="LEF-4"/>
</dbReference>
<dbReference type="Pfam" id="PF05098">
    <property type="entry name" value="LEF-4"/>
    <property type="match status" value="1"/>
</dbReference>
<dbReference type="Proteomes" id="UP000201917">
    <property type="component" value="Segment"/>
</dbReference>
<dbReference type="RefSeq" id="YP_009186765.1">
    <property type="nucleotide sequence ID" value="NC_028636.1"/>
</dbReference>
<sequence length="476" mass="56033">MSTFIEKELSYSINFSQDLLYIILSSYISKKYTLTEEYTDFVDENDIRTRLVENSFESTMKTPQSLQKTVYVNEDSLVPMVNRVCIEQGMCCEQLSSNLKRISTCQVFIDPSYPQIEIKFEKVYFEKNLSDTFDSLMANKQVALLNLLQNKHEKITHNSHLGSDEIYVYLRLEYEYDDEEPDRRIVRRMCEIITDIDAIALPQNISPMLPYTMLQNNIIYRKFEGEMAITNFTNDSINIHKWAIKLDGIRGRGLFVRNFMIIFMDDMRMFSSEFPCLFSVNNVVAFQCELIDNNQLYITDLLHVFKYTYNNRTQYECSLNHYNIEPLDAIETLNRLSARYNHKNLCISAVDTHNMELLHEDEKQSSPPTMLTVKFQKFFDPPLVFNGYSTVPTDGYVLLNENMQYVKCKAFPTYELEYNNVENVFYSLDGPLLDYKIDCNNIVLKHKKIYEVKLIHNEKILHVIKCRNDRLVPQTL</sequence>
<protein>
    <submittedName>
        <fullName evidence="1">Lef-4</fullName>
    </submittedName>
</protein>
<evidence type="ECO:0000313" key="1">
    <source>
        <dbReference type="EMBL" id="AIU41313.1"/>
    </source>
</evidence>
<dbReference type="EMBL" id="KJ676450">
    <property type="protein sequence ID" value="AIU41313.1"/>
    <property type="molecule type" value="Genomic_DNA"/>
</dbReference>
<accession>A0A097P914</accession>